<protein>
    <submittedName>
        <fullName evidence="2">DUF5610 domain-containing protein</fullName>
    </submittedName>
</protein>
<keyword evidence="1" id="KW-1185">Reference proteome</keyword>
<proteinExistence type="predicted"/>
<dbReference type="STRING" id="174720.A0A0N5BBZ5"/>
<organism evidence="1 2">
    <name type="scientific">Strongyloides papillosus</name>
    <name type="common">Intestinal threadworm</name>
    <dbReference type="NCBI Taxonomy" id="174720"/>
    <lineage>
        <taxon>Eukaryota</taxon>
        <taxon>Metazoa</taxon>
        <taxon>Ecdysozoa</taxon>
        <taxon>Nematoda</taxon>
        <taxon>Chromadorea</taxon>
        <taxon>Rhabditida</taxon>
        <taxon>Tylenchina</taxon>
        <taxon>Panagrolaimomorpha</taxon>
        <taxon>Strongyloidoidea</taxon>
        <taxon>Strongyloididae</taxon>
        <taxon>Strongyloides</taxon>
    </lineage>
</organism>
<dbReference type="Proteomes" id="UP000046392">
    <property type="component" value="Unplaced"/>
</dbReference>
<reference evidence="2" key="1">
    <citation type="submission" date="2017-02" db="UniProtKB">
        <authorList>
            <consortium name="WormBaseParasite"/>
        </authorList>
    </citation>
    <scope>IDENTIFICATION</scope>
</reference>
<accession>A0A0N5BBZ5</accession>
<evidence type="ECO:0000313" key="1">
    <source>
        <dbReference type="Proteomes" id="UP000046392"/>
    </source>
</evidence>
<sequence length="311" mass="35496">MINNIVLSITNSFHSFLTSFVNEFFTNFNGGNVTAIEKVKGFLESLTNKTIEVNSTVLPNENSTSAVSSLNMSTELSSGNLKLIKNYSNIFTNTIVISSYERKKRSLYNDLNIISDNIFSNSINASTNSSNIQRLEKSFKEILSNEKLSHVFIDYITKNVTLSEKEKSQLSRTIFQTITSFMSNSGLQKFINQELVEYSRENLFEDDYEETYTEKMEQLIKEMGKNNGENFNTILENILPVANNYNTVDAKDIEETMHSDGYQLGIKMGLAIKPILTNFDIMMKRIEKKKKKFVDCINDSYCFQDVLLNGL</sequence>
<dbReference type="AlphaFoldDB" id="A0A0N5BBZ5"/>
<name>A0A0N5BBZ5_STREA</name>
<evidence type="ECO:0000313" key="2">
    <source>
        <dbReference type="WBParaSite" id="SPAL_0000354500.1"/>
    </source>
</evidence>
<dbReference type="WBParaSite" id="SPAL_0000354500.1">
    <property type="protein sequence ID" value="SPAL_0000354500.1"/>
    <property type="gene ID" value="SPAL_0000354500"/>
</dbReference>